<proteinExistence type="predicted"/>
<gene>
    <name evidence="2" type="primary">AVEN_30637_1</name>
    <name evidence="2" type="ORF">CEXT_774841</name>
</gene>
<sequence length="138" mass="15122">MGCKNSLGPEQYVYRGGQLTPMQWTADNFSGGFTDNLTTAWFPVNPDHFATNVERTSRISWKEPTTGTSPKESSWQPTSGTCLKKEFPEAYGNVKVITTTAGPTRTRVRSRSFTLSPGAAFVAEVTLLYYASPAVLSD</sequence>
<dbReference type="Proteomes" id="UP001054945">
    <property type="component" value="Unassembled WGS sequence"/>
</dbReference>
<dbReference type="AlphaFoldDB" id="A0AAV4XDP3"/>
<evidence type="ECO:0000313" key="3">
    <source>
        <dbReference type="Proteomes" id="UP001054945"/>
    </source>
</evidence>
<reference evidence="2 3" key="1">
    <citation type="submission" date="2021-06" db="EMBL/GenBank/DDBJ databases">
        <title>Caerostris extrusa draft genome.</title>
        <authorList>
            <person name="Kono N."/>
            <person name="Arakawa K."/>
        </authorList>
    </citation>
    <scope>NUCLEOTIDE SEQUENCE [LARGE SCALE GENOMIC DNA]</scope>
</reference>
<evidence type="ECO:0000256" key="1">
    <source>
        <dbReference type="SAM" id="MobiDB-lite"/>
    </source>
</evidence>
<comment type="caution">
    <text evidence="2">The sequence shown here is derived from an EMBL/GenBank/DDBJ whole genome shotgun (WGS) entry which is preliminary data.</text>
</comment>
<feature type="region of interest" description="Disordered" evidence="1">
    <location>
        <begin position="55"/>
        <end position="79"/>
    </location>
</feature>
<organism evidence="2 3">
    <name type="scientific">Caerostris extrusa</name>
    <name type="common">Bark spider</name>
    <name type="synonym">Caerostris bankana</name>
    <dbReference type="NCBI Taxonomy" id="172846"/>
    <lineage>
        <taxon>Eukaryota</taxon>
        <taxon>Metazoa</taxon>
        <taxon>Ecdysozoa</taxon>
        <taxon>Arthropoda</taxon>
        <taxon>Chelicerata</taxon>
        <taxon>Arachnida</taxon>
        <taxon>Araneae</taxon>
        <taxon>Araneomorphae</taxon>
        <taxon>Entelegynae</taxon>
        <taxon>Araneoidea</taxon>
        <taxon>Araneidae</taxon>
        <taxon>Caerostris</taxon>
    </lineage>
</organism>
<feature type="compositionally biased region" description="Polar residues" evidence="1">
    <location>
        <begin position="63"/>
        <end position="79"/>
    </location>
</feature>
<dbReference type="Gene3D" id="3.20.20.80">
    <property type="entry name" value="Glycosidases"/>
    <property type="match status" value="1"/>
</dbReference>
<dbReference type="EMBL" id="BPLR01017631">
    <property type="protein sequence ID" value="GIY93145.1"/>
    <property type="molecule type" value="Genomic_DNA"/>
</dbReference>
<keyword evidence="3" id="KW-1185">Reference proteome</keyword>
<name>A0AAV4XDP3_CAEEX</name>
<evidence type="ECO:0000313" key="2">
    <source>
        <dbReference type="EMBL" id="GIY93145.1"/>
    </source>
</evidence>
<protein>
    <submittedName>
        <fullName evidence="2">Uncharacterized protein</fullName>
    </submittedName>
</protein>
<accession>A0AAV4XDP3</accession>